<dbReference type="Gene3D" id="3.40.630.40">
    <property type="entry name" value="Zn-dependent exopeptidases"/>
    <property type="match status" value="1"/>
</dbReference>
<evidence type="ECO:0000313" key="2">
    <source>
        <dbReference type="Proteomes" id="UP000466966"/>
    </source>
</evidence>
<dbReference type="OrthoDB" id="9815326at2"/>
<accession>A0A844Z007</accession>
<protein>
    <submittedName>
        <fullName evidence="1">N-formylglutamate amidohydrolase</fullName>
    </submittedName>
</protein>
<dbReference type="EMBL" id="WTYV01000004">
    <property type="protein sequence ID" value="MXO72341.1"/>
    <property type="molecule type" value="Genomic_DNA"/>
</dbReference>
<dbReference type="AlphaFoldDB" id="A0A844Z007"/>
<proteinExistence type="predicted"/>
<organism evidence="1 2">
    <name type="scientific">Alteraurantiacibacter buctensis</name>
    <dbReference type="NCBI Taxonomy" id="1503981"/>
    <lineage>
        <taxon>Bacteria</taxon>
        <taxon>Pseudomonadati</taxon>
        <taxon>Pseudomonadota</taxon>
        <taxon>Alphaproteobacteria</taxon>
        <taxon>Sphingomonadales</taxon>
        <taxon>Erythrobacteraceae</taxon>
        <taxon>Alteraurantiacibacter</taxon>
    </lineage>
</organism>
<name>A0A844Z007_9SPHN</name>
<keyword evidence="1" id="KW-0378">Hydrolase</keyword>
<evidence type="ECO:0000313" key="1">
    <source>
        <dbReference type="EMBL" id="MXO72341.1"/>
    </source>
</evidence>
<dbReference type="SUPFAM" id="SSF53187">
    <property type="entry name" value="Zn-dependent exopeptidases"/>
    <property type="match status" value="1"/>
</dbReference>
<sequence>MAGRVEAQLVATFGKASLTTSEAFRLIGTPVPGGILVVSDHASNRVPDDIDLGVDPALLTQHVAIDIGVDPIGQIMAEVEGVATFQGNVSRLVCDFNRDRDSAGVVPLASDGHAIPGNDLSPEDREARIARYFDPYHTALAALLEEANPALVVSLHSFTPALATCEKPRPWQVGVLYNQDDRAARVAIRQLEMEGLVVGDQEPYSGVLLNATMNRHCESFGRPYVGIELRQDMAGRESWQPGLARMLVQIARQAVRELE</sequence>
<dbReference type="GO" id="GO:0016787">
    <property type="term" value="F:hydrolase activity"/>
    <property type="evidence" value="ECO:0007669"/>
    <property type="project" value="UniProtKB-KW"/>
</dbReference>
<dbReference type="Proteomes" id="UP000466966">
    <property type="component" value="Unassembled WGS sequence"/>
</dbReference>
<keyword evidence="2" id="KW-1185">Reference proteome</keyword>
<dbReference type="InterPro" id="IPR007709">
    <property type="entry name" value="N-FG_amidohydro"/>
</dbReference>
<dbReference type="Pfam" id="PF05013">
    <property type="entry name" value="FGase"/>
    <property type="match status" value="1"/>
</dbReference>
<reference evidence="1 2" key="1">
    <citation type="submission" date="2019-12" db="EMBL/GenBank/DDBJ databases">
        <title>Genomic-based taxomic classification of the family Erythrobacteraceae.</title>
        <authorList>
            <person name="Xu L."/>
        </authorList>
    </citation>
    <scope>NUCLEOTIDE SEQUENCE [LARGE SCALE GENOMIC DNA]</scope>
    <source>
        <strain evidence="1 2">M0322</strain>
    </source>
</reference>
<comment type="caution">
    <text evidence="1">The sequence shown here is derived from an EMBL/GenBank/DDBJ whole genome shotgun (WGS) entry which is preliminary data.</text>
</comment>
<gene>
    <name evidence="1" type="ORF">GRI99_11950</name>
</gene>